<evidence type="ECO:0000256" key="5">
    <source>
        <dbReference type="ARBA" id="ARBA00019784"/>
    </source>
</evidence>
<dbReference type="GO" id="GO:0007165">
    <property type="term" value="P:signal transduction"/>
    <property type="evidence" value="ECO:0007669"/>
    <property type="project" value="TreeGrafter"/>
</dbReference>
<dbReference type="PANTHER" id="PTHR20854:SF4">
    <property type="entry name" value="INOSITOL-1-MONOPHOSPHATASE-RELATED"/>
    <property type="match status" value="1"/>
</dbReference>
<dbReference type="GO" id="GO:0006020">
    <property type="term" value="P:inositol metabolic process"/>
    <property type="evidence" value="ECO:0007669"/>
    <property type="project" value="TreeGrafter"/>
</dbReference>
<evidence type="ECO:0000256" key="2">
    <source>
        <dbReference type="ARBA" id="ARBA00001946"/>
    </source>
</evidence>
<protein>
    <recommendedName>
        <fullName evidence="5">Inositol-1-monophosphatase</fullName>
        <ecNumber evidence="4">3.1.3.25</ecNumber>
    </recommendedName>
</protein>
<gene>
    <name evidence="10" type="ORF">Q4494_16775</name>
    <name evidence="11" type="ORF">SAMN04488138_11078</name>
</gene>
<evidence type="ECO:0000256" key="7">
    <source>
        <dbReference type="ARBA" id="ARBA00022801"/>
    </source>
</evidence>
<dbReference type="PRINTS" id="PR00377">
    <property type="entry name" value="IMPHPHTASES"/>
</dbReference>
<dbReference type="Pfam" id="PF00459">
    <property type="entry name" value="Inositol_P"/>
    <property type="match status" value="1"/>
</dbReference>
<organism evidence="11 12">
    <name type="scientific">Celeribacter halophilus</name>
    <dbReference type="NCBI Taxonomy" id="576117"/>
    <lineage>
        <taxon>Bacteria</taxon>
        <taxon>Pseudomonadati</taxon>
        <taxon>Pseudomonadota</taxon>
        <taxon>Alphaproteobacteria</taxon>
        <taxon>Rhodobacterales</taxon>
        <taxon>Roseobacteraceae</taxon>
        <taxon>Celeribacter</taxon>
    </lineage>
</organism>
<dbReference type="SUPFAM" id="SSF56655">
    <property type="entry name" value="Carbohydrate phosphatase"/>
    <property type="match status" value="1"/>
</dbReference>
<dbReference type="EC" id="3.1.3.25" evidence="4"/>
<dbReference type="GO" id="GO:0046854">
    <property type="term" value="P:phosphatidylinositol phosphate biosynthetic process"/>
    <property type="evidence" value="ECO:0007669"/>
    <property type="project" value="InterPro"/>
</dbReference>
<feature type="binding site" evidence="9">
    <location>
        <position position="214"/>
    </location>
    <ligand>
        <name>Mg(2+)</name>
        <dbReference type="ChEBI" id="CHEBI:18420"/>
        <label>1</label>
        <note>catalytic</note>
    </ligand>
</feature>
<evidence type="ECO:0000256" key="9">
    <source>
        <dbReference type="PIRSR" id="PIRSR600760-2"/>
    </source>
</evidence>
<sequence length="263" mass="27827">MTIHDRLSFAENLAREAGELATTMRAARGGLDVQAKGPQDFVTAADLAVEKLIRTRIAAQFPEDAVIGEEGGRHGNTATGAVWIIDPIDGTTNFMRGLPDWAVSIACAIDGEIVLGVIYAPDYRQTLVGHLSDTPEARKNGKILKTSSDGLAKNALVAVGWSPRTNFKEHADLLEAIISKGGEYRRSGAATIGLIGVASGSVDAYFERQLNLWDAAAGIAIIRAAGGVVEAPAFTPELKTPAPFVALARADHELADFLRLAVV</sequence>
<proteinExistence type="inferred from homology"/>
<dbReference type="InterPro" id="IPR000760">
    <property type="entry name" value="Inositol_monophosphatase-like"/>
</dbReference>
<dbReference type="Proteomes" id="UP000183299">
    <property type="component" value="Unassembled WGS sequence"/>
</dbReference>
<dbReference type="EMBL" id="FORY01000010">
    <property type="protein sequence ID" value="SFJ78303.1"/>
    <property type="molecule type" value="Genomic_DNA"/>
</dbReference>
<accession>A0A1I3U6D8</accession>
<dbReference type="GO" id="GO:0046872">
    <property type="term" value="F:metal ion binding"/>
    <property type="evidence" value="ECO:0007669"/>
    <property type="project" value="UniProtKB-KW"/>
</dbReference>
<feature type="binding site" evidence="9">
    <location>
        <position position="86"/>
    </location>
    <ligand>
        <name>Mg(2+)</name>
        <dbReference type="ChEBI" id="CHEBI:18420"/>
        <label>1</label>
        <note>catalytic</note>
    </ligand>
</feature>
<dbReference type="PANTHER" id="PTHR20854">
    <property type="entry name" value="INOSITOL MONOPHOSPHATASE"/>
    <property type="match status" value="1"/>
</dbReference>
<evidence type="ECO:0000313" key="12">
    <source>
        <dbReference type="Proteomes" id="UP000183299"/>
    </source>
</evidence>
<dbReference type="Proteomes" id="UP001169823">
    <property type="component" value="Unassembled WGS sequence"/>
</dbReference>
<dbReference type="PROSITE" id="PS00629">
    <property type="entry name" value="IMP_1"/>
    <property type="match status" value="1"/>
</dbReference>
<keyword evidence="7" id="KW-0378">Hydrolase</keyword>
<dbReference type="OrthoDB" id="9785695at2"/>
<feature type="binding site" evidence="9">
    <location>
        <position position="88"/>
    </location>
    <ligand>
        <name>Mg(2+)</name>
        <dbReference type="ChEBI" id="CHEBI:18420"/>
        <label>1</label>
        <note>catalytic</note>
    </ligand>
</feature>
<comment type="catalytic activity">
    <reaction evidence="1">
        <text>a myo-inositol phosphate + H2O = myo-inositol + phosphate</text>
        <dbReference type="Rhea" id="RHEA:24056"/>
        <dbReference type="ChEBI" id="CHEBI:15377"/>
        <dbReference type="ChEBI" id="CHEBI:17268"/>
        <dbReference type="ChEBI" id="CHEBI:43474"/>
        <dbReference type="ChEBI" id="CHEBI:84139"/>
        <dbReference type="EC" id="3.1.3.25"/>
    </reaction>
</comment>
<evidence type="ECO:0000256" key="1">
    <source>
        <dbReference type="ARBA" id="ARBA00001033"/>
    </source>
</evidence>
<evidence type="ECO:0000256" key="4">
    <source>
        <dbReference type="ARBA" id="ARBA00013106"/>
    </source>
</evidence>
<evidence type="ECO:0000313" key="11">
    <source>
        <dbReference type="EMBL" id="SFJ78303.1"/>
    </source>
</evidence>
<dbReference type="Gene3D" id="3.30.540.10">
    <property type="entry name" value="Fructose-1,6-Bisphosphatase, subunit A, domain 1"/>
    <property type="match status" value="1"/>
</dbReference>
<keyword evidence="8 9" id="KW-0460">Magnesium</keyword>
<evidence type="ECO:0000256" key="3">
    <source>
        <dbReference type="ARBA" id="ARBA00009759"/>
    </source>
</evidence>
<dbReference type="InterPro" id="IPR020583">
    <property type="entry name" value="Inositol_monoP_metal-BS"/>
</dbReference>
<evidence type="ECO:0000256" key="8">
    <source>
        <dbReference type="ARBA" id="ARBA00022842"/>
    </source>
</evidence>
<comment type="similarity">
    <text evidence="3">Belongs to the inositol monophosphatase superfamily.</text>
</comment>
<feature type="binding site" evidence="9">
    <location>
        <position position="69"/>
    </location>
    <ligand>
        <name>Mg(2+)</name>
        <dbReference type="ChEBI" id="CHEBI:18420"/>
        <label>1</label>
        <note>catalytic</note>
    </ligand>
</feature>
<dbReference type="FunFam" id="3.30.540.10:FF:000003">
    <property type="entry name" value="Inositol-1-monophosphatase"/>
    <property type="match status" value="1"/>
</dbReference>
<evidence type="ECO:0000313" key="10">
    <source>
        <dbReference type="EMBL" id="MDO6458741.1"/>
    </source>
</evidence>
<comment type="cofactor">
    <cofactor evidence="2 9">
        <name>Mg(2+)</name>
        <dbReference type="ChEBI" id="CHEBI:18420"/>
    </cofactor>
</comment>
<dbReference type="Gene3D" id="3.40.190.80">
    <property type="match status" value="1"/>
</dbReference>
<reference evidence="10" key="2">
    <citation type="submission" date="2023-07" db="EMBL/GenBank/DDBJ databases">
        <title>Genome content predicts the carbon catabolic preferences of heterotrophic bacteria.</title>
        <authorList>
            <person name="Gralka M."/>
        </authorList>
    </citation>
    <scope>NUCLEOTIDE SEQUENCE</scope>
    <source>
        <strain evidence="10">I2M02</strain>
    </source>
</reference>
<name>A0A1I3U6D8_9RHOB</name>
<keyword evidence="12" id="KW-1185">Reference proteome</keyword>
<reference evidence="11 12" key="1">
    <citation type="submission" date="2016-10" db="EMBL/GenBank/DDBJ databases">
        <authorList>
            <person name="de Groot N.N."/>
        </authorList>
    </citation>
    <scope>NUCLEOTIDE SEQUENCE [LARGE SCALE GENOMIC DNA]</scope>
    <source>
        <strain evidence="11 12">CGMCC 1.8891</strain>
    </source>
</reference>
<dbReference type="GeneID" id="98665885"/>
<dbReference type="PROSITE" id="PS00630">
    <property type="entry name" value="IMP_2"/>
    <property type="match status" value="1"/>
</dbReference>
<dbReference type="AlphaFoldDB" id="A0A1I3U6D8"/>
<dbReference type="InterPro" id="IPR020550">
    <property type="entry name" value="Inositol_monophosphatase_CS"/>
</dbReference>
<feature type="binding site" evidence="9">
    <location>
        <position position="89"/>
    </location>
    <ligand>
        <name>Mg(2+)</name>
        <dbReference type="ChEBI" id="CHEBI:18420"/>
        <label>1</label>
        <note>catalytic</note>
    </ligand>
</feature>
<dbReference type="GO" id="GO:0008934">
    <property type="term" value="F:inositol monophosphate 1-phosphatase activity"/>
    <property type="evidence" value="ECO:0007669"/>
    <property type="project" value="TreeGrafter"/>
</dbReference>
<keyword evidence="6 9" id="KW-0479">Metal-binding</keyword>
<dbReference type="RefSeq" id="WP_066605562.1">
    <property type="nucleotide sequence ID" value="NZ_FORY01000010.1"/>
</dbReference>
<evidence type="ECO:0000256" key="6">
    <source>
        <dbReference type="ARBA" id="ARBA00022723"/>
    </source>
</evidence>
<dbReference type="EMBL" id="JAUOPJ010000018">
    <property type="protein sequence ID" value="MDO6458741.1"/>
    <property type="molecule type" value="Genomic_DNA"/>
</dbReference>
<dbReference type="STRING" id="576117.SAMN04488138_11078"/>